<accession>A0AAV0F267</accession>
<dbReference type="Pfam" id="PF04043">
    <property type="entry name" value="PMEI"/>
    <property type="match status" value="1"/>
</dbReference>
<name>A0AAV0F267_9ASTE</name>
<keyword evidence="8 14" id="KW-0732">Signal</keyword>
<feature type="region of interest" description="Disordered" evidence="15">
    <location>
        <begin position="237"/>
        <end position="302"/>
    </location>
</feature>
<dbReference type="InterPro" id="IPR033131">
    <property type="entry name" value="Pectinesterase_Asp_AS"/>
</dbReference>
<feature type="compositionally biased region" description="Basic and acidic residues" evidence="15">
    <location>
        <begin position="266"/>
        <end position="279"/>
    </location>
</feature>
<keyword evidence="7 14" id="KW-0964">Secreted</keyword>
<evidence type="ECO:0000256" key="12">
    <source>
        <dbReference type="ARBA" id="ARBA00047928"/>
    </source>
</evidence>
<dbReference type="InterPro" id="IPR000070">
    <property type="entry name" value="Pectinesterase_cat"/>
</dbReference>
<sequence>MQGGILRASILLIAAAAAMSVATVEAEVNGSESGHLSTSSKLLTDLSMAALNSPAVGLLDPLGITKQSRDNIVKAALRLPQPKDYIAAAIRLSLQQFKNVINGVADFAKLADDSLNRMAIDDCRELMNYAIEELQDSMTSVDECPLLSLVQRLSDLKNWLSAVLSYSNTCIDGFTKPDLQSGINGVLQNSIAHTGQALSIVSAIPQILTSLNPPQNQAVSARKGYPAAAAASSGSGSAAAAASSSGNDASSGETESNDSSSFSSSGEERRASSSDREHSFSSSSSGESTMVGGEEDTARNRRSLKGVHFPAWMKKSDRKMLMARNVGGRDGQVRGSVSVQPNVVVAKDGSGQYTNIADALKAYNPGPEGNGTTRYIIYVKAGVYDEDVLITRKQPNIFMYGDGPTKTIVTGKKCNRDGVSTFRTAPFAVVGKGFICKDMGFENTAGPEGHQAVALRVQSDMSAFYNCRMDGYQDTLYTQTHRQFYSNCIITGTVDFIFGDAAAVIQNSVIIVRKPMDNQQNSVTAHGRTHMAEPTGLVIQNCQIIAEDTLEAKKVDIPSYLGRPWKPYSRTVILHSTIGDFIKPEGWMPWAGDIGLDTCYYAEFGNRGPGADTSNRVNWKGYHVLANANDATRFTVERFIQGSHWLPGTGAPFFLGLKSI</sequence>
<keyword evidence="6 14" id="KW-0134">Cell wall</keyword>
<proteinExistence type="inferred from homology"/>
<dbReference type="InterPro" id="IPR011050">
    <property type="entry name" value="Pectin_lyase_fold/virulence"/>
</dbReference>
<dbReference type="EC" id="3.1.1.11" evidence="5 14"/>
<feature type="domain" description="Pectinesterase inhibitor" evidence="16">
    <location>
        <begin position="67"/>
        <end position="200"/>
    </location>
</feature>
<evidence type="ECO:0000256" key="10">
    <source>
        <dbReference type="ARBA" id="ARBA00023085"/>
    </source>
</evidence>
<dbReference type="SUPFAM" id="SSF101148">
    <property type="entry name" value="Plant invertase/pectin methylesterase inhibitor"/>
    <property type="match status" value="1"/>
</dbReference>
<dbReference type="NCBIfam" id="TIGR01614">
    <property type="entry name" value="PME_inhib"/>
    <property type="match status" value="1"/>
</dbReference>
<dbReference type="GO" id="GO:0004857">
    <property type="term" value="F:enzyme inhibitor activity"/>
    <property type="evidence" value="ECO:0007669"/>
    <property type="project" value="InterPro"/>
</dbReference>
<feature type="active site" evidence="13">
    <location>
        <position position="495"/>
    </location>
</feature>
<evidence type="ECO:0000256" key="2">
    <source>
        <dbReference type="ARBA" id="ARBA00005184"/>
    </source>
</evidence>
<comment type="function">
    <text evidence="14">Acts in the modification of cell walls via demethylesterification of cell wall pectin.</text>
</comment>
<evidence type="ECO:0000256" key="3">
    <source>
        <dbReference type="ARBA" id="ARBA00006027"/>
    </source>
</evidence>
<dbReference type="PANTHER" id="PTHR31707">
    <property type="entry name" value="PECTINESTERASE"/>
    <property type="match status" value="1"/>
</dbReference>
<reference evidence="18" key="1">
    <citation type="submission" date="2022-07" db="EMBL/GenBank/DDBJ databases">
        <authorList>
            <person name="Macas J."/>
            <person name="Novak P."/>
            <person name="Neumann P."/>
        </authorList>
    </citation>
    <scope>NUCLEOTIDE SEQUENCE</scope>
</reference>
<evidence type="ECO:0000313" key="17">
    <source>
        <dbReference type="EMBL" id="CAH9114891.1"/>
    </source>
</evidence>
<dbReference type="SMART" id="SM00856">
    <property type="entry name" value="PMEI"/>
    <property type="match status" value="1"/>
</dbReference>
<comment type="catalytic activity">
    <reaction evidence="12 14">
        <text>[(1-&gt;4)-alpha-D-galacturonosyl methyl ester](n) + n H2O = [(1-&gt;4)-alpha-D-galacturonosyl](n) + n methanol + n H(+)</text>
        <dbReference type="Rhea" id="RHEA:22380"/>
        <dbReference type="Rhea" id="RHEA-COMP:14570"/>
        <dbReference type="Rhea" id="RHEA-COMP:14573"/>
        <dbReference type="ChEBI" id="CHEBI:15377"/>
        <dbReference type="ChEBI" id="CHEBI:15378"/>
        <dbReference type="ChEBI" id="CHEBI:17790"/>
        <dbReference type="ChEBI" id="CHEBI:140522"/>
        <dbReference type="ChEBI" id="CHEBI:140523"/>
        <dbReference type="EC" id="3.1.1.11"/>
    </reaction>
</comment>
<protein>
    <recommendedName>
        <fullName evidence="5 14">Pectinesterase</fullName>
        <ecNumber evidence="5 14">3.1.1.11</ecNumber>
    </recommendedName>
</protein>
<feature type="compositionally biased region" description="Low complexity" evidence="15">
    <location>
        <begin position="280"/>
        <end position="292"/>
    </location>
</feature>
<gene>
    <name evidence="17" type="ORF">CEPIT_LOCUS20887</name>
    <name evidence="18" type="ORF">CEPIT_LOCUS29971</name>
</gene>
<keyword evidence="11 14" id="KW-0961">Cell wall biogenesis/degradation</keyword>
<dbReference type="InterPro" id="IPR018040">
    <property type="entry name" value="Pectinesterase_Tyr_AS"/>
</dbReference>
<dbReference type="GO" id="GO:0042545">
    <property type="term" value="P:cell wall modification"/>
    <property type="evidence" value="ECO:0007669"/>
    <property type="project" value="UniProtKB-UniRule"/>
</dbReference>
<dbReference type="InterPro" id="IPR035513">
    <property type="entry name" value="Invertase/methylesterase_inhib"/>
</dbReference>
<keyword evidence="9 14" id="KW-0378">Hydrolase</keyword>
<keyword evidence="19" id="KW-1185">Reference proteome</keyword>
<comment type="caution">
    <text evidence="18">The sequence shown here is derived from an EMBL/GenBank/DDBJ whole genome shotgun (WGS) entry which is preliminary data.</text>
</comment>
<dbReference type="InterPro" id="IPR012334">
    <property type="entry name" value="Pectin_lyas_fold"/>
</dbReference>
<feature type="compositionally biased region" description="Low complexity" evidence="15">
    <location>
        <begin position="237"/>
        <end position="265"/>
    </location>
</feature>
<evidence type="ECO:0000256" key="1">
    <source>
        <dbReference type="ARBA" id="ARBA00004191"/>
    </source>
</evidence>
<feature type="chain" id="PRO_5044522775" description="Pectinesterase" evidence="14">
    <location>
        <begin position="27"/>
        <end position="660"/>
    </location>
</feature>
<feature type="signal peptide" evidence="14">
    <location>
        <begin position="1"/>
        <end position="26"/>
    </location>
</feature>
<dbReference type="EMBL" id="CAMAPF010000956">
    <property type="protein sequence ID" value="CAH9129590.1"/>
    <property type="molecule type" value="Genomic_DNA"/>
</dbReference>
<dbReference type="InterPro" id="IPR006501">
    <property type="entry name" value="Pectinesterase_inhib_dom"/>
</dbReference>
<evidence type="ECO:0000313" key="19">
    <source>
        <dbReference type="Proteomes" id="UP001152523"/>
    </source>
</evidence>
<dbReference type="GO" id="GO:0045490">
    <property type="term" value="P:pectin catabolic process"/>
    <property type="evidence" value="ECO:0007669"/>
    <property type="project" value="UniProtKB-UniRule"/>
</dbReference>
<evidence type="ECO:0000313" key="18">
    <source>
        <dbReference type="EMBL" id="CAH9129590.1"/>
    </source>
</evidence>
<evidence type="ECO:0000256" key="6">
    <source>
        <dbReference type="ARBA" id="ARBA00022512"/>
    </source>
</evidence>
<dbReference type="Gene3D" id="2.160.20.10">
    <property type="entry name" value="Single-stranded right-handed beta-helix, Pectin lyase-like"/>
    <property type="match status" value="1"/>
</dbReference>
<comment type="similarity">
    <text evidence="4">In the C-terminal section; belongs to the pectinesterase family.</text>
</comment>
<evidence type="ECO:0000259" key="16">
    <source>
        <dbReference type="SMART" id="SM00856"/>
    </source>
</evidence>
<keyword evidence="10 14" id="KW-0063">Aspartyl esterase</keyword>
<evidence type="ECO:0000256" key="15">
    <source>
        <dbReference type="SAM" id="MobiDB-lite"/>
    </source>
</evidence>
<evidence type="ECO:0000256" key="11">
    <source>
        <dbReference type="ARBA" id="ARBA00023316"/>
    </source>
</evidence>
<dbReference type="Pfam" id="PF01095">
    <property type="entry name" value="Pectinesterase"/>
    <property type="match status" value="1"/>
</dbReference>
<comment type="subcellular location">
    <subcellularLocation>
        <location evidence="1 14">Secreted</location>
        <location evidence="1 14">Cell wall</location>
    </subcellularLocation>
</comment>
<evidence type="ECO:0000256" key="14">
    <source>
        <dbReference type="RuleBase" id="RU000589"/>
    </source>
</evidence>
<dbReference type="GO" id="GO:0030599">
    <property type="term" value="F:pectinesterase activity"/>
    <property type="evidence" value="ECO:0007669"/>
    <property type="project" value="UniProtKB-UniRule"/>
</dbReference>
<dbReference type="Gene3D" id="1.20.140.40">
    <property type="entry name" value="Invertase/pectin methylesterase inhibitor family protein"/>
    <property type="match status" value="1"/>
</dbReference>
<evidence type="ECO:0000256" key="9">
    <source>
        <dbReference type="ARBA" id="ARBA00022801"/>
    </source>
</evidence>
<evidence type="ECO:0000256" key="13">
    <source>
        <dbReference type="PROSITE-ProRule" id="PRU10040"/>
    </source>
</evidence>
<dbReference type="PROSITE" id="PS00800">
    <property type="entry name" value="PECTINESTERASE_1"/>
    <property type="match status" value="1"/>
</dbReference>
<dbReference type="FunFam" id="2.160.20.10:FF:000001">
    <property type="entry name" value="Pectinesterase"/>
    <property type="match status" value="1"/>
</dbReference>
<dbReference type="EMBL" id="CAMAPF010000233">
    <property type="protein sequence ID" value="CAH9114891.1"/>
    <property type="molecule type" value="Genomic_DNA"/>
</dbReference>
<comment type="similarity">
    <text evidence="3">In the N-terminal section; belongs to the PMEI family.</text>
</comment>
<comment type="pathway">
    <text evidence="2 14">Glycan metabolism; pectin degradation; 2-dehydro-3-deoxy-D-gluconate from pectin: step 1/5.</text>
</comment>
<dbReference type="CDD" id="cd15798">
    <property type="entry name" value="PMEI-like_3"/>
    <property type="match status" value="1"/>
</dbReference>
<evidence type="ECO:0000256" key="4">
    <source>
        <dbReference type="ARBA" id="ARBA00007786"/>
    </source>
</evidence>
<dbReference type="SUPFAM" id="SSF51126">
    <property type="entry name" value="Pectin lyase-like"/>
    <property type="match status" value="1"/>
</dbReference>
<dbReference type="Proteomes" id="UP001152523">
    <property type="component" value="Unassembled WGS sequence"/>
</dbReference>
<dbReference type="PROSITE" id="PS00503">
    <property type="entry name" value="PECTINESTERASE_2"/>
    <property type="match status" value="1"/>
</dbReference>
<organism evidence="18 19">
    <name type="scientific">Cuscuta epithymum</name>
    <dbReference type="NCBI Taxonomy" id="186058"/>
    <lineage>
        <taxon>Eukaryota</taxon>
        <taxon>Viridiplantae</taxon>
        <taxon>Streptophyta</taxon>
        <taxon>Embryophyta</taxon>
        <taxon>Tracheophyta</taxon>
        <taxon>Spermatophyta</taxon>
        <taxon>Magnoliopsida</taxon>
        <taxon>eudicotyledons</taxon>
        <taxon>Gunneridae</taxon>
        <taxon>Pentapetalae</taxon>
        <taxon>asterids</taxon>
        <taxon>lamiids</taxon>
        <taxon>Solanales</taxon>
        <taxon>Convolvulaceae</taxon>
        <taxon>Cuscuteae</taxon>
        <taxon>Cuscuta</taxon>
        <taxon>Cuscuta subgen. Cuscuta</taxon>
    </lineage>
</organism>
<evidence type="ECO:0000256" key="8">
    <source>
        <dbReference type="ARBA" id="ARBA00022729"/>
    </source>
</evidence>
<evidence type="ECO:0000256" key="7">
    <source>
        <dbReference type="ARBA" id="ARBA00022525"/>
    </source>
</evidence>
<evidence type="ECO:0000256" key="5">
    <source>
        <dbReference type="ARBA" id="ARBA00013229"/>
    </source>
</evidence>
<dbReference type="AlphaFoldDB" id="A0AAV0F267"/>